<comment type="caution">
    <text evidence="2">The sequence shown here is derived from an EMBL/GenBank/DDBJ whole genome shotgun (WGS) entry which is preliminary data.</text>
</comment>
<keyword evidence="3" id="KW-1185">Reference proteome</keyword>
<evidence type="ECO:0000256" key="1">
    <source>
        <dbReference type="SAM" id="MobiDB-lite"/>
    </source>
</evidence>
<dbReference type="EMBL" id="JALJOU010000008">
    <property type="protein sequence ID" value="KAK9842231.1"/>
    <property type="molecule type" value="Genomic_DNA"/>
</dbReference>
<proteinExistence type="predicted"/>
<protein>
    <submittedName>
        <fullName evidence="2">Uncharacterized protein</fullName>
    </submittedName>
</protein>
<reference evidence="2 3" key="1">
    <citation type="journal article" date="2024" name="Nat. Commun.">
        <title>Phylogenomics reveals the evolutionary origins of lichenization in chlorophyte algae.</title>
        <authorList>
            <person name="Puginier C."/>
            <person name="Libourel C."/>
            <person name="Otte J."/>
            <person name="Skaloud P."/>
            <person name="Haon M."/>
            <person name="Grisel S."/>
            <person name="Petersen M."/>
            <person name="Berrin J.G."/>
            <person name="Delaux P.M."/>
            <person name="Dal Grande F."/>
            <person name="Keller J."/>
        </authorList>
    </citation>
    <scope>NUCLEOTIDE SEQUENCE [LARGE SCALE GENOMIC DNA]</scope>
    <source>
        <strain evidence="2 3">SAG 245.80</strain>
    </source>
</reference>
<dbReference type="AlphaFoldDB" id="A0AAW1S9E9"/>
<name>A0AAW1S9E9_9CHLO</name>
<evidence type="ECO:0000313" key="2">
    <source>
        <dbReference type="EMBL" id="KAK9842231.1"/>
    </source>
</evidence>
<sequence length="203" mass="21114">MQIAPEAAATFLQRQKTDAETYAKDLASTLAELNGLSEAEAMCLLSTEGERAVKSLSHQLASWRAFMRGDADLTDCEREATSKDRARLTNETDRRETVLNKLAAMGGRPALGGTAAGDGGAEAAEEAHASAPVNTPLAALRPDATTTPANTPASAAGPWMKDLKERKARAMGSTLASGSPRLPQGVSPSELQAALLRRGGGVA</sequence>
<gene>
    <name evidence="2" type="ORF">WJX81_001704</name>
</gene>
<organism evidence="2 3">
    <name type="scientific">Elliptochloris bilobata</name>
    <dbReference type="NCBI Taxonomy" id="381761"/>
    <lineage>
        <taxon>Eukaryota</taxon>
        <taxon>Viridiplantae</taxon>
        <taxon>Chlorophyta</taxon>
        <taxon>core chlorophytes</taxon>
        <taxon>Trebouxiophyceae</taxon>
        <taxon>Trebouxiophyceae incertae sedis</taxon>
        <taxon>Elliptochloris clade</taxon>
        <taxon>Elliptochloris</taxon>
    </lineage>
</organism>
<accession>A0AAW1S9E9</accession>
<feature type="region of interest" description="Disordered" evidence="1">
    <location>
        <begin position="107"/>
        <end position="189"/>
    </location>
</feature>
<feature type="compositionally biased region" description="Low complexity" evidence="1">
    <location>
        <begin position="142"/>
        <end position="158"/>
    </location>
</feature>
<dbReference type="Proteomes" id="UP001445335">
    <property type="component" value="Unassembled WGS sequence"/>
</dbReference>
<evidence type="ECO:0000313" key="3">
    <source>
        <dbReference type="Proteomes" id="UP001445335"/>
    </source>
</evidence>